<keyword evidence="11" id="KW-1185">Reference proteome</keyword>
<dbReference type="OrthoDB" id="47732at2759"/>
<evidence type="ECO:0000256" key="3">
    <source>
        <dbReference type="ARBA" id="ARBA00018689"/>
    </source>
</evidence>
<evidence type="ECO:0000256" key="2">
    <source>
        <dbReference type="ARBA" id="ARBA00006916"/>
    </source>
</evidence>
<dbReference type="PANTHER" id="PTHR33911">
    <property type="entry name" value="RRNA-PROCESSING PROTEIN EFG1"/>
    <property type="match status" value="1"/>
</dbReference>
<dbReference type="PANTHER" id="PTHR33911:SF1">
    <property type="entry name" value="RRNA-PROCESSING PROTEIN EFG1"/>
    <property type="match status" value="1"/>
</dbReference>
<feature type="compositionally biased region" description="Basic and acidic residues" evidence="9">
    <location>
        <begin position="203"/>
        <end position="212"/>
    </location>
</feature>
<reference evidence="10 11" key="1">
    <citation type="submission" date="2016-02" db="EMBL/GenBank/DDBJ databases">
        <title>Comparative genomic and transcriptomic foundation for Pichia pastoris.</title>
        <authorList>
            <person name="Love K.R."/>
            <person name="Shah K.A."/>
            <person name="Whittaker C.A."/>
            <person name="Wu J."/>
            <person name="Bartlett M.C."/>
            <person name="Ma D."/>
            <person name="Leeson R.L."/>
            <person name="Priest M."/>
            <person name="Young S.K."/>
            <person name="Love J.C."/>
        </authorList>
    </citation>
    <scope>NUCLEOTIDE SEQUENCE [LARGE SCALE GENOMIC DNA]</scope>
    <source>
        <strain evidence="10 11">ATCC 28485</strain>
    </source>
</reference>
<dbReference type="GO" id="GO:0000462">
    <property type="term" value="P:maturation of SSU-rRNA from tricistronic rRNA transcript (SSU-rRNA, 5.8S rRNA, LSU-rRNA)"/>
    <property type="evidence" value="ECO:0007669"/>
    <property type="project" value="TreeGrafter"/>
</dbReference>
<dbReference type="GO" id="GO:0030688">
    <property type="term" value="C:preribosome, small subunit precursor"/>
    <property type="evidence" value="ECO:0007669"/>
    <property type="project" value="TreeGrafter"/>
</dbReference>
<name>A0A1B2J670_PICPA</name>
<dbReference type="GO" id="GO:0005730">
    <property type="term" value="C:nucleolus"/>
    <property type="evidence" value="ECO:0007669"/>
    <property type="project" value="UniProtKB-SubCell"/>
</dbReference>
<keyword evidence="6 8" id="KW-0175">Coiled coil</keyword>
<comment type="similarity">
    <text evidence="2">Belongs to the EFG1 family.</text>
</comment>
<proteinExistence type="inferred from homology"/>
<evidence type="ECO:0000313" key="10">
    <source>
        <dbReference type="EMBL" id="ANZ73476.1"/>
    </source>
</evidence>
<evidence type="ECO:0000256" key="5">
    <source>
        <dbReference type="ARBA" id="ARBA00022552"/>
    </source>
</evidence>
<evidence type="ECO:0000256" key="1">
    <source>
        <dbReference type="ARBA" id="ARBA00004604"/>
    </source>
</evidence>
<evidence type="ECO:0000256" key="9">
    <source>
        <dbReference type="SAM" id="MobiDB-lite"/>
    </source>
</evidence>
<gene>
    <name evidence="10" type="primary">EFG1</name>
    <name evidence="10" type="ORF">ATY40_BA7501269</name>
</gene>
<dbReference type="Pfam" id="PF10153">
    <property type="entry name" value="Efg1"/>
    <property type="match status" value="1"/>
</dbReference>
<dbReference type="AlphaFoldDB" id="A0A1B2J670"/>
<feature type="region of interest" description="Disordered" evidence="9">
    <location>
        <begin position="199"/>
        <end position="237"/>
    </location>
</feature>
<evidence type="ECO:0000256" key="8">
    <source>
        <dbReference type="SAM" id="Coils"/>
    </source>
</evidence>
<organism evidence="10 11">
    <name type="scientific">Komagataella pastoris</name>
    <name type="common">Yeast</name>
    <name type="synonym">Pichia pastoris</name>
    <dbReference type="NCBI Taxonomy" id="4922"/>
    <lineage>
        <taxon>Eukaryota</taxon>
        <taxon>Fungi</taxon>
        <taxon>Dikarya</taxon>
        <taxon>Ascomycota</taxon>
        <taxon>Saccharomycotina</taxon>
        <taxon>Pichiomycetes</taxon>
        <taxon>Pichiales</taxon>
        <taxon>Pichiaceae</taxon>
        <taxon>Komagataella</taxon>
    </lineage>
</organism>
<dbReference type="InterPro" id="IPR019310">
    <property type="entry name" value="Efg1"/>
</dbReference>
<sequence>MPKYPPRQSNSSNGVDVSGLIGAGSAKLKKKIRDIERLLRKQELPSDVRLENERALKALKTDLEDKKVDLRAQKYAKKYHMIRFFEKKKALRNYKRVKNELEAATDKKEIKKLKKKLHHCEIDLAYVVNFPKAEKYISLFPNPVDPNEKLSEETKKGLLHTEQERLAYKKLISEMAEAGTLPNTLEDIIAGRPAVNVTTLSKAQDDESKPVTDDASPNKTTTQTTNNQDQEEEEFFE</sequence>
<dbReference type="Proteomes" id="UP000094565">
    <property type="component" value="Chromosome 1"/>
</dbReference>
<protein>
    <recommendedName>
        <fullName evidence="3">rRNA-processing protein EFG1</fullName>
    </recommendedName>
    <alternativeName>
        <fullName evidence="4">rRNA-processing protein efg1</fullName>
    </alternativeName>
</protein>
<evidence type="ECO:0000256" key="7">
    <source>
        <dbReference type="ARBA" id="ARBA00023242"/>
    </source>
</evidence>
<comment type="subcellular location">
    <subcellularLocation>
        <location evidence="1">Nucleus</location>
        <location evidence="1">Nucleolus</location>
    </subcellularLocation>
</comment>
<accession>A0A1B2J670</accession>
<evidence type="ECO:0000256" key="6">
    <source>
        <dbReference type="ARBA" id="ARBA00023054"/>
    </source>
</evidence>
<keyword evidence="5" id="KW-0698">rRNA processing</keyword>
<feature type="coiled-coil region" evidence="8">
    <location>
        <begin position="53"/>
        <end position="114"/>
    </location>
</feature>
<evidence type="ECO:0000313" key="11">
    <source>
        <dbReference type="Proteomes" id="UP000094565"/>
    </source>
</evidence>
<keyword evidence="7" id="KW-0539">Nucleus</keyword>
<dbReference type="EMBL" id="CP014584">
    <property type="protein sequence ID" value="ANZ73476.1"/>
    <property type="molecule type" value="Genomic_DNA"/>
</dbReference>
<evidence type="ECO:0000256" key="4">
    <source>
        <dbReference type="ARBA" id="ARBA00019827"/>
    </source>
</evidence>
<dbReference type="InterPro" id="IPR050786">
    <property type="entry name" value="EFG1_rRNA-proc"/>
</dbReference>